<dbReference type="Proteomes" id="UP000574104">
    <property type="component" value="Unassembled WGS sequence"/>
</dbReference>
<feature type="transmembrane region" description="Helical" evidence="1">
    <location>
        <begin position="65"/>
        <end position="83"/>
    </location>
</feature>
<feature type="transmembrane region" description="Helical" evidence="1">
    <location>
        <begin position="176"/>
        <end position="198"/>
    </location>
</feature>
<keyword evidence="1" id="KW-0812">Transmembrane</keyword>
<keyword evidence="1" id="KW-0472">Membrane</keyword>
<feature type="transmembrane region" description="Helical" evidence="1">
    <location>
        <begin position="147"/>
        <end position="169"/>
    </location>
</feature>
<reference evidence="4 5" key="1">
    <citation type="submission" date="2020-03" db="EMBL/GenBank/DDBJ databases">
        <title>Soil Listeria distribution.</title>
        <authorList>
            <person name="Liao J."/>
            <person name="Wiedmann M."/>
        </authorList>
    </citation>
    <scope>NUCLEOTIDE SEQUENCE [LARGE SCALE GENOMIC DNA]</scope>
    <source>
        <strain evidence="3 5">FSL L7-1299</strain>
        <strain evidence="2 4">FSL L7-1658</strain>
    </source>
</reference>
<protein>
    <submittedName>
        <fullName evidence="2">Uncharacterized protein</fullName>
    </submittedName>
</protein>
<evidence type="ECO:0000256" key="1">
    <source>
        <dbReference type="SAM" id="Phobius"/>
    </source>
</evidence>
<dbReference type="AlphaFoldDB" id="A0A841YTA1"/>
<feature type="transmembrane region" description="Helical" evidence="1">
    <location>
        <begin position="6"/>
        <end position="25"/>
    </location>
</feature>
<dbReference type="EMBL" id="JAARSH010000016">
    <property type="protein sequence ID" value="MBC1617920.1"/>
    <property type="molecule type" value="Genomic_DNA"/>
</dbReference>
<evidence type="ECO:0000313" key="5">
    <source>
        <dbReference type="Proteomes" id="UP000574104"/>
    </source>
</evidence>
<feature type="transmembrane region" description="Helical" evidence="1">
    <location>
        <begin position="204"/>
        <end position="223"/>
    </location>
</feature>
<proteinExistence type="predicted"/>
<dbReference type="EMBL" id="JAARPT010000013">
    <property type="protein sequence ID" value="MBC1403124.1"/>
    <property type="molecule type" value="Genomic_DNA"/>
</dbReference>
<keyword evidence="1" id="KW-1133">Transmembrane helix</keyword>
<accession>A0A841YTA1</accession>
<feature type="transmembrane region" description="Helical" evidence="1">
    <location>
        <begin position="37"/>
        <end position="59"/>
    </location>
</feature>
<dbReference type="RefSeq" id="WP_185406839.1">
    <property type="nucleotide sequence ID" value="NZ_JAARPT010000013.1"/>
</dbReference>
<feature type="transmembrane region" description="Helical" evidence="1">
    <location>
        <begin position="114"/>
        <end position="135"/>
    </location>
</feature>
<evidence type="ECO:0000313" key="3">
    <source>
        <dbReference type="EMBL" id="MBC1617920.1"/>
    </source>
</evidence>
<name>A0A841YTA1_9LIST</name>
<organism evidence="2 4">
    <name type="scientific">Listeria booriae</name>
    <dbReference type="NCBI Taxonomy" id="1552123"/>
    <lineage>
        <taxon>Bacteria</taxon>
        <taxon>Bacillati</taxon>
        <taxon>Bacillota</taxon>
        <taxon>Bacilli</taxon>
        <taxon>Bacillales</taxon>
        <taxon>Listeriaceae</taxon>
        <taxon>Listeria</taxon>
    </lineage>
</organism>
<evidence type="ECO:0000313" key="2">
    <source>
        <dbReference type="EMBL" id="MBC1403124.1"/>
    </source>
</evidence>
<gene>
    <name evidence="2" type="ORF">HB836_16145</name>
    <name evidence="3" type="ORF">HB904_17210</name>
</gene>
<comment type="caution">
    <text evidence="2">The sequence shown here is derived from an EMBL/GenBank/DDBJ whole genome shotgun (WGS) entry which is preliminary data.</text>
</comment>
<sequence>MNISLLSGAIIASVFVCLYALLKLEQHQANLVKKYRLVKLIISFYVLYKTTQLFCFITLQDENNGWLTFCIGLLLTLVNLLIYKQITSFIGSKTLRFLATIGLNQKEDKRFKQAFLVLCAFAFIGLGLWKGLVLADAWEYRVSIGNIYTLLFTFFLVCFFYVFVFWLAVSARVSLIRYWGMFLFLILLVLSIPGWLSFFQVHTMFYFILLILVQEYVLYQYVIRSVRKQINAYGYVPDSDFFLQSSAKMRRFFRIGG</sequence>
<dbReference type="Proteomes" id="UP000544413">
    <property type="component" value="Unassembled WGS sequence"/>
</dbReference>
<evidence type="ECO:0000313" key="4">
    <source>
        <dbReference type="Proteomes" id="UP000544413"/>
    </source>
</evidence>